<dbReference type="AlphaFoldDB" id="A0A0E9TMT7"/>
<name>A0A0E9TMT7_ANGAN</name>
<evidence type="ECO:0000313" key="2">
    <source>
        <dbReference type="EMBL" id="JAH54747.1"/>
    </source>
</evidence>
<reference evidence="2" key="2">
    <citation type="journal article" date="2015" name="Fish Shellfish Immunol.">
        <title>Early steps in the European eel (Anguilla anguilla)-Vibrio vulnificus interaction in the gills: Role of the RtxA13 toxin.</title>
        <authorList>
            <person name="Callol A."/>
            <person name="Pajuelo D."/>
            <person name="Ebbesson L."/>
            <person name="Teles M."/>
            <person name="MacKenzie S."/>
            <person name="Amaro C."/>
        </authorList>
    </citation>
    <scope>NUCLEOTIDE SEQUENCE</scope>
</reference>
<reference evidence="2" key="1">
    <citation type="submission" date="2014-11" db="EMBL/GenBank/DDBJ databases">
        <authorList>
            <person name="Amaro Gonzalez C."/>
        </authorList>
    </citation>
    <scope>NUCLEOTIDE SEQUENCE</scope>
</reference>
<organism evidence="2">
    <name type="scientific">Anguilla anguilla</name>
    <name type="common">European freshwater eel</name>
    <name type="synonym">Muraena anguilla</name>
    <dbReference type="NCBI Taxonomy" id="7936"/>
    <lineage>
        <taxon>Eukaryota</taxon>
        <taxon>Metazoa</taxon>
        <taxon>Chordata</taxon>
        <taxon>Craniata</taxon>
        <taxon>Vertebrata</taxon>
        <taxon>Euteleostomi</taxon>
        <taxon>Actinopterygii</taxon>
        <taxon>Neopterygii</taxon>
        <taxon>Teleostei</taxon>
        <taxon>Anguilliformes</taxon>
        <taxon>Anguillidae</taxon>
        <taxon>Anguilla</taxon>
    </lineage>
</organism>
<proteinExistence type="predicted"/>
<protein>
    <submittedName>
        <fullName evidence="2">Uncharacterized protein</fullName>
    </submittedName>
</protein>
<sequence>MDKSKNFSDASEDEDDKKSPTSRNINLGPSGKPSCKAHRL</sequence>
<accession>A0A0E9TMT7</accession>
<feature type="region of interest" description="Disordered" evidence="1">
    <location>
        <begin position="1"/>
        <end position="40"/>
    </location>
</feature>
<dbReference type="EMBL" id="GBXM01053830">
    <property type="protein sequence ID" value="JAH54747.1"/>
    <property type="molecule type" value="Transcribed_RNA"/>
</dbReference>
<evidence type="ECO:0000256" key="1">
    <source>
        <dbReference type="SAM" id="MobiDB-lite"/>
    </source>
</evidence>